<gene>
    <name evidence="2" type="ORF">OUZ56_032119</name>
</gene>
<comment type="caution">
    <text evidence="2">The sequence shown here is derived from an EMBL/GenBank/DDBJ whole genome shotgun (WGS) entry which is preliminary data.</text>
</comment>
<dbReference type="EMBL" id="JAOYFB010000005">
    <property type="protein sequence ID" value="KAK4017168.1"/>
    <property type="molecule type" value="Genomic_DNA"/>
</dbReference>
<evidence type="ECO:0000313" key="2">
    <source>
        <dbReference type="EMBL" id="KAK4017168.1"/>
    </source>
</evidence>
<keyword evidence="3" id="KW-1185">Reference proteome</keyword>
<accession>A0ABQ9ZWJ8</accession>
<proteinExistence type="predicted"/>
<organism evidence="2 3">
    <name type="scientific">Daphnia magna</name>
    <dbReference type="NCBI Taxonomy" id="35525"/>
    <lineage>
        <taxon>Eukaryota</taxon>
        <taxon>Metazoa</taxon>
        <taxon>Ecdysozoa</taxon>
        <taxon>Arthropoda</taxon>
        <taxon>Crustacea</taxon>
        <taxon>Branchiopoda</taxon>
        <taxon>Diplostraca</taxon>
        <taxon>Cladocera</taxon>
        <taxon>Anomopoda</taxon>
        <taxon>Daphniidae</taxon>
        <taxon>Daphnia</taxon>
    </lineage>
</organism>
<evidence type="ECO:0000313" key="3">
    <source>
        <dbReference type="Proteomes" id="UP001234178"/>
    </source>
</evidence>
<protein>
    <submittedName>
        <fullName evidence="2">Uncharacterized protein</fullName>
    </submittedName>
</protein>
<feature type="compositionally biased region" description="Basic and acidic residues" evidence="1">
    <location>
        <begin position="14"/>
        <end position="26"/>
    </location>
</feature>
<sequence length="417" mass="45625">MFVDVLQHLPKVKDVQAPDWDHDSGRKTSNFGPVQGQEIGGASSARQPILPVKTTAVGARRPNRWPCPFKPSQSQPFKSLPVSVRLIPHSLCPSAQSLSTKTPAVVDRLPCPCPCPPSPSQFLLVNPLAAHKIPAVVARQLPNSLWPSSSSLPVNQQWIRKNAHICPSTHLLPAKLPAAVVRQSTLCFCPSIYLLPLPVTSLTASVHQHPLCPSTHSLSAKTPAVVTRRPYRCLARPPPHSLCPSTQSLYLPVDSLTVSARRPNHCRPKFPLYLPVESLTVSARPPTRCPQKCPMKLPVNLYISSGYLIPNILCPSTPLSARQPPLCPSINNRSAKITTVGGPSTYRCLFLPFFSQSLPVNPLTAHQNVRFSWPSTYLLPLSVGSHAVSSTRPLVRFRPPFTHLVVQKPHSAIYLSQ</sequence>
<reference evidence="2 3" key="1">
    <citation type="journal article" date="2023" name="Nucleic Acids Res.">
        <title>The hologenome of Daphnia magna reveals possible DNA methylation and microbiome-mediated evolution of the host genome.</title>
        <authorList>
            <person name="Chaturvedi A."/>
            <person name="Li X."/>
            <person name="Dhandapani V."/>
            <person name="Marshall H."/>
            <person name="Kissane S."/>
            <person name="Cuenca-Cambronero M."/>
            <person name="Asole G."/>
            <person name="Calvet F."/>
            <person name="Ruiz-Romero M."/>
            <person name="Marangio P."/>
            <person name="Guigo R."/>
            <person name="Rago D."/>
            <person name="Mirbahai L."/>
            <person name="Eastwood N."/>
            <person name="Colbourne J.K."/>
            <person name="Zhou J."/>
            <person name="Mallon E."/>
            <person name="Orsini L."/>
        </authorList>
    </citation>
    <scope>NUCLEOTIDE SEQUENCE [LARGE SCALE GENOMIC DNA]</scope>
    <source>
        <strain evidence="2">LRV0_1</strain>
    </source>
</reference>
<feature type="region of interest" description="Disordered" evidence="1">
    <location>
        <begin position="14"/>
        <end position="47"/>
    </location>
</feature>
<name>A0ABQ9ZWJ8_9CRUS</name>
<evidence type="ECO:0000256" key="1">
    <source>
        <dbReference type="SAM" id="MobiDB-lite"/>
    </source>
</evidence>
<dbReference type="Proteomes" id="UP001234178">
    <property type="component" value="Unassembled WGS sequence"/>
</dbReference>